<sequence>MKLFRQRFVSFVAANCRAQPHMPSPGYASRLMVHGVKARGLSACKGISTETTVPVCRKPDSPVLRTRLPHRTSHEAFFTLHSSCAVGVAHVAAPRGHVKCKEMRSYRLVMLVKARPSEIMGFGSLGLLVASGR</sequence>
<reference evidence="1 2" key="1">
    <citation type="submission" date="2014-07" db="EMBL/GenBank/DDBJ databases">
        <authorList>
            <person name="Sibley D."/>
            <person name="Venepally P."/>
            <person name="Karamycheva S."/>
            <person name="Hadjithomas M."/>
            <person name="Khan A."/>
            <person name="Brunk B."/>
            <person name="Roos D."/>
            <person name="Caler E."/>
            <person name="Lorenzi H."/>
        </authorList>
    </citation>
    <scope>NUCLEOTIDE SEQUENCE [LARGE SCALE GENOMIC DNA]</scope>
    <source>
        <strain evidence="1 2">FOU</strain>
    </source>
</reference>
<evidence type="ECO:0000313" key="1">
    <source>
        <dbReference type="EMBL" id="KFG37015.1"/>
    </source>
</evidence>
<organism evidence="1 2">
    <name type="scientific">Toxoplasma gondii FOU</name>
    <dbReference type="NCBI Taxonomy" id="943167"/>
    <lineage>
        <taxon>Eukaryota</taxon>
        <taxon>Sar</taxon>
        <taxon>Alveolata</taxon>
        <taxon>Apicomplexa</taxon>
        <taxon>Conoidasida</taxon>
        <taxon>Coccidia</taxon>
        <taxon>Eucoccidiorida</taxon>
        <taxon>Eimeriorina</taxon>
        <taxon>Sarcocystidae</taxon>
        <taxon>Toxoplasma</taxon>
    </lineage>
</organism>
<accession>A0A086JXZ7</accession>
<dbReference type="VEuPathDB" id="ToxoDB:TGFOU_255460A"/>
<comment type="caution">
    <text evidence="1">The sequence shown here is derived from an EMBL/GenBank/DDBJ whole genome shotgun (WGS) entry which is preliminary data.</text>
</comment>
<dbReference type="AlphaFoldDB" id="A0A086JXZ7"/>
<gene>
    <name evidence="1" type="ORF">TGFOU_255460A</name>
</gene>
<name>A0A086JXZ7_TOXGO</name>
<dbReference type="EMBL" id="AEYH02002615">
    <property type="protein sequence ID" value="KFG37015.1"/>
    <property type="molecule type" value="Genomic_DNA"/>
</dbReference>
<proteinExistence type="predicted"/>
<evidence type="ECO:0000313" key="2">
    <source>
        <dbReference type="Proteomes" id="UP000028838"/>
    </source>
</evidence>
<dbReference type="Proteomes" id="UP000028838">
    <property type="component" value="Unassembled WGS sequence"/>
</dbReference>
<protein>
    <submittedName>
        <fullName evidence="1">EGF family domain-containing protein</fullName>
    </submittedName>
</protein>